<dbReference type="GO" id="GO:0009279">
    <property type="term" value="C:cell outer membrane"/>
    <property type="evidence" value="ECO:0007669"/>
    <property type="project" value="TreeGrafter"/>
</dbReference>
<gene>
    <name evidence="5" type="ORF">FHP25_18890</name>
</gene>
<proteinExistence type="predicted"/>
<dbReference type="Proteomes" id="UP000321638">
    <property type="component" value="Unassembled WGS sequence"/>
</dbReference>
<evidence type="ECO:0000313" key="5">
    <source>
        <dbReference type="EMBL" id="TXL73988.1"/>
    </source>
</evidence>
<dbReference type="SMART" id="SM00028">
    <property type="entry name" value="TPR"/>
    <property type="match status" value="4"/>
</dbReference>
<dbReference type="Pfam" id="PF13371">
    <property type="entry name" value="TPR_9"/>
    <property type="match status" value="1"/>
</dbReference>
<evidence type="ECO:0000256" key="4">
    <source>
        <dbReference type="SAM" id="MobiDB-lite"/>
    </source>
</evidence>
<name>A0A5C8PL43_9HYPH</name>
<dbReference type="PANTHER" id="PTHR44858">
    <property type="entry name" value="TETRATRICOPEPTIDE REPEAT PROTEIN 6"/>
    <property type="match status" value="1"/>
</dbReference>
<evidence type="ECO:0000256" key="3">
    <source>
        <dbReference type="PROSITE-ProRule" id="PRU00339"/>
    </source>
</evidence>
<sequence>MAVQPRGRALCASCCAVSPKPNMKRRIASMLLPVVRCLRCRRRWRKCSRMTRILLVAAVLCGAVATPWAAGLAQSPSTDPARRYADCMATARADPKRGIEIARAWESAGGGAGARHCRAIALFELGDHVEAGKQLETLAREMTGQSNALRAEIFAQAGQAYQAARLGEQALAAQNAAILLNSQNPEIWIDRSITYAAVGAYREAVSDLTHALALSPGRGDALVLRAAAWRQLGNFKAAVTDADAALRANSNASDALLERGMARRALRDRNGSDADLRKVLSLVSDSSQQAAQARAGLAAPLGPPPSASAPPPAPRKPAEKPK</sequence>
<dbReference type="AlphaFoldDB" id="A0A5C8PL43"/>
<dbReference type="SUPFAM" id="SSF48452">
    <property type="entry name" value="TPR-like"/>
    <property type="match status" value="1"/>
</dbReference>
<protein>
    <submittedName>
        <fullName evidence="5">Tetratricopeptide repeat protein</fullName>
    </submittedName>
</protein>
<dbReference type="PANTHER" id="PTHR44858:SF1">
    <property type="entry name" value="UDP-N-ACETYLGLUCOSAMINE--PEPTIDE N-ACETYLGLUCOSAMINYLTRANSFERASE SPINDLY-RELATED"/>
    <property type="match status" value="1"/>
</dbReference>
<dbReference type="InterPro" id="IPR011990">
    <property type="entry name" value="TPR-like_helical_dom_sf"/>
</dbReference>
<dbReference type="PROSITE" id="PS50005">
    <property type="entry name" value="TPR"/>
    <property type="match status" value="1"/>
</dbReference>
<dbReference type="Gene3D" id="1.25.40.10">
    <property type="entry name" value="Tetratricopeptide repeat domain"/>
    <property type="match status" value="2"/>
</dbReference>
<accession>A0A5C8PL43</accession>
<evidence type="ECO:0000256" key="1">
    <source>
        <dbReference type="ARBA" id="ARBA00022737"/>
    </source>
</evidence>
<keyword evidence="6" id="KW-1185">Reference proteome</keyword>
<evidence type="ECO:0000256" key="2">
    <source>
        <dbReference type="ARBA" id="ARBA00022803"/>
    </source>
</evidence>
<feature type="compositionally biased region" description="Pro residues" evidence="4">
    <location>
        <begin position="301"/>
        <end position="315"/>
    </location>
</feature>
<evidence type="ECO:0000313" key="6">
    <source>
        <dbReference type="Proteomes" id="UP000321638"/>
    </source>
</evidence>
<keyword evidence="2 3" id="KW-0802">TPR repeat</keyword>
<feature type="region of interest" description="Disordered" evidence="4">
    <location>
        <begin position="290"/>
        <end position="322"/>
    </location>
</feature>
<feature type="compositionally biased region" description="Low complexity" evidence="4">
    <location>
        <begin position="290"/>
        <end position="300"/>
    </location>
</feature>
<dbReference type="OrthoDB" id="8480494at2"/>
<dbReference type="InterPro" id="IPR019734">
    <property type="entry name" value="TPR_rpt"/>
</dbReference>
<dbReference type="EMBL" id="VDUZ01000021">
    <property type="protein sequence ID" value="TXL73988.1"/>
    <property type="molecule type" value="Genomic_DNA"/>
</dbReference>
<keyword evidence="1" id="KW-0677">Repeat</keyword>
<comment type="caution">
    <text evidence="5">The sequence shown here is derived from an EMBL/GenBank/DDBJ whole genome shotgun (WGS) entry which is preliminary data.</text>
</comment>
<reference evidence="5 6" key="1">
    <citation type="submission" date="2019-06" db="EMBL/GenBank/DDBJ databases">
        <title>New taxonomy in bacterial strain CC-CFT640, isolated from vineyard.</title>
        <authorList>
            <person name="Lin S.-Y."/>
            <person name="Tsai C.-F."/>
            <person name="Young C.-C."/>
        </authorList>
    </citation>
    <scope>NUCLEOTIDE SEQUENCE [LARGE SCALE GENOMIC DNA]</scope>
    <source>
        <strain evidence="5 6">CC-CFT640</strain>
    </source>
</reference>
<dbReference type="InterPro" id="IPR050498">
    <property type="entry name" value="Ycf3"/>
</dbReference>
<organism evidence="5 6">
    <name type="scientific">Vineibacter terrae</name>
    <dbReference type="NCBI Taxonomy" id="2586908"/>
    <lineage>
        <taxon>Bacteria</taxon>
        <taxon>Pseudomonadati</taxon>
        <taxon>Pseudomonadota</taxon>
        <taxon>Alphaproteobacteria</taxon>
        <taxon>Hyphomicrobiales</taxon>
        <taxon>Vineibacter</taxon>
    </lineage>
</organism>
<dbReference type="GO" id="GO:0046813">
    <property type="term" value="P:receptor-mediated virion attachment to host cell"/>
    <property type="evidence" value="ECO:0007669"/>
    <property type="project" value="TreeGrafter"/>
</dbReference>
<feature type="repeat" description="TPR" evidence="3">
    <location>
        <begin position="185"/>
        <end position="218"/>
    </location>
</feature>